<proteinExistence type="predicted"/>
<dbReference type="OrthoDB" id="10053255at2759"/>
<organism evidence="2 4">
    <name type="scientific">Rotaria magnacalcarata</name>
    <dbReference type="NCBI Taxonomy" id="392030"/>
    <lineage>
        <taxon>Eukaryota</taxon>
        <taxon>Metazoa</taxon>
        <taxon>Spiralia</taxon>
        <taxon>Gnathifera</taxon>
        <taxon>Rotifera</taxon>
        <taxon>Eurotatoria</taxon>
        <taxon>Bdelloidea</taxon>
        <taxon>Philodinida</taxon>
        <taxon>Philodinidae</taxon>
        <taxon>Rotaria</taxon>
    </lineage>
</organism>
<dbReference type="PROSITE" id="PS50822">
    <property type="entry name" value="PIWI"/>
    <property type="match status" value="1"/>
</dbReference>
<dbReference type="InterPro" id="IPR012337">
    <property type="entry name" value="RNaseH-like_sf"/>
</dbReference>
<dbReference type="Gene3D" id="3.30.420.10">
    <property type="entry name" value="Ribonuclease H-like superfamily/Ribonuclease H"/>
    <property type="match status" value="1"/>
</dbReference>
<dbReference type="InterPro" id="IPR036397">
    <property type="entry name" value="RNaseH_sf"/>
</dbReference>
<name>A0A816AZS4_9BILA</name>
<dbReference type="EMBL" id="CAJOBI010352424">
    <property type="protein sequence ID" value="CAF5222025.1"/>
    <property type="molecule type" value="Genomic_DNA"/>
</dbReference>
<evidence type="ECO:0000313" key="2">
    <source>
        <dbReference type="EMBL" id="CAF1604220.1"/>
    </source>
</evidence>
<gene>
    <name evidence="2" type="ORF">KQP761_LOCUS22629</name>
    <name evidence="3" type="ORF">SMN809_LOCUS82646</name>
</gene>
<dbReference type="InterPro" id="IPR003165">
    <property type="entry name" value="Piwi"/>
</dbReference>
<dbReference type="Pfam" id="PF02171">
    <property type="entry name" value="Piwi"/>
    <property type="match status" value="1"/>
</dbReference>
<dbReference type="SUPFAM" id="SSF53098">
    <property type="entry name" value="Ribonuclease H-like"/>
    <property type="match status" value="1"/>
</dbReference>
<evidence type="ECO:0000259" key="1">
    <source>
        <dbReference type="PROSITE" id="PS50822"/>
    </source>
</evidence>
<accession>A0A816AZS4</accession>
<dbReference type="EMBL" id="CAJNOW010011908">
    <property type="protein sequence ID" value="CAF1604220.1"/>
    <property type="molecule type" value="Genomic_DNA"/>
</dbReference>
<evidence type="ECO:0000313" key="4">
    <source>
        <dbReference type="Proteomes" id="UP000663834"/>
    </source>
</evidence>
<feature type="domain" description="Piwi" evidence="1">
    <location>
        <begin position="1"/>
        <end position="114"/>
    </location>
</feature>
<reference evidence="2" key="1">
    <citation type="submission" date="2021-02" db="EMBL/GenBank/DDBJ databases">
        <authorList>
            <person name="Nowell W R."/>
        </authorList>
    </citation>
    <scope>NUCLEOTIDE SEQUENCE</scope>
</reference>
<dbReference type="Proteomes" id="UP000663834">
    <property type="component" value="Unassembled WGS sequence"/>
</dbReference>
<protein>
    <recommendedName>
        <fullName evidence="1">Piwi domain-containing protein</fullName>
    </recommendedName>
</protein>
<dbReference type="Proteomes" id="UP000676336">
    <property type="component" value="Unassembled WGS sequence"/>
</dbReference>
<dbReference type="AlphaFoldDB" id="A0A816AZS4"/>
<comment type="caution">
    <text evidence="2">The sequence shown here is derived from an EMBL/GenBank/DDBJ whole genome shotgun (WGS) entry which is preliminary data.</text>
</comment>
<dbReference type="PANTHER" id="PTHR22891">
    <property type="entry name" value="EUKARYOTIC TRANSLATION INITIATION FACTOR 2C"/>
    <property type="match status" value="1"/>
</dbReference>
<evidence type="ECO:0000313" key="3">
    <source>
        <dbReference type="EMBL" id="CAF5222025.1"/>
    </source>
</evidence>
<dbReference type="GO" id="GO:0003676">
    <property type="term" value="F:nucleic acid binding"/>
    <property type="evidence" value="ECO:0007669"/>
    <property type="project" value="InterPro"/>
</dbReference>
<sequence>MIKDFHIYVGELMREFFQHNLRLPNKLVFYQVDLGNESFQTVLDHELKAIEEACQGKYDCSTMKSSKQMLFFSIALYVHNQIPRICIVLVKKHHNTRFFSWDDKSNQVTNVPPG</sequence>